<dbReference type="PANTHER" id="PTHR44051:SF9">
    <property type="entry name" value="GLUTATHIONE S-TRANSFERASE 1"/>
    <property type="match status" value="1"/>
</dbReference>
<dbReference type="SFLD" id="SFLDG00358">
    <property type="entry name" value="Main_(cytGST)"/>
    <property type="match status" value="1"/>
</dbReference>
<dbReference type="GO" id="GO:0004364">
    <property type="term" value="F:glutathione transferase activity"/>
    <property type="evidence" value="ECO:0007669"/>
    <property type="project" value="UniProtKB-EC"/>
</dbReference>
<dbReference type="Proteomes" id="UP000663846">
    <property type="component" value="Unassembled WGS sequence"/>
</dbReference>
<evidence type="ECO:0000256" key="3">
    <source>
        <dbReference type="ARBA" id="ARBA00022679"/>
    </source>
</evidence>
<dbReference type="GO" id="GO:0004602">
    <property type="term" value="F:glutathione peroxidase activity"/>
    <property type="evidence" value="ECO:0007669"/>
    <property type="project" value="UniProtKB-ARBA"/>
</dbReference>
<dbReference type="InterPro" id="IPR036282">
    <property type="entry name" value="Glutathione-S-Trfase_C_sf"/>
</dbReference>
<feature type="domain" description="GST N-terminal" evidence="5">
    <location>
        <begin position="8"/>
        <end position="89"/>
    </location>
</feature>
<evidence type="ECO:0000313" key="6">
    <source>
        <dbReference type="EMBL" id="CAE6376957.1"/>
    </source>
</evidence>
<dbReference type="AlphaFoldDB" id="A0A8H3A1E4"/>
<dbReference type="CDD" id="cd03046">
    <property type="entry name" value="GST_N_GTT1_like"/>
    <property type="match status" value="1"/>
</dbReference>
<dbReference type="SUPFAM" id="SSF47616">
    <property type="entry name" value="GST C-terminal domain-like"/>
    <property type="match status" value="1"/>
</dbReference>
<evidence type="ECO:0000313" key="7">
    <source>
        <dbReference type="Proteomes" id="UP000663846"/>
    </source>
</evidence>
<dbReference type="SFLD" id="SFLDS00019">
    <property type="entry name" value="Glutathione_Transferase_(cytos"/>
    <property type="match status" value="1"/>
</dbReference>
<dbReference type="SUPFAM" id="SSF52833">
    <property type="entry name" value="Thioredoxin-like"/>
    <property type="match status" value="1"/>
</dbReference>
<dbReference type="FunFam" id="3.40.30.10:FF:000156">
    <property type="entry name" value="Glutathione S-transferase 1"/>
    <property type="match status" value="1"/>
</dbReference>
<organism evidence="6 7">
    <name type="scientific">Rhizoctonia solani</name>
    <dbReference type="NCBI Taxonomy" id="456999"/>
    <lineage>
        <taxon>Eukaryota</taxon>
        <taxon>Fungi</taxon>
        <taxon>Dikarya</taxon>
        <taxon>Basidiomycota</taxon>
        <taxon>Agaricomycotina</taxon>
        <taxon>Agaricomycetes</taxon>
        <taxon>Cantharellales</taxon>
        <taxon>Ceratobasidiaceae</taxon>
        <taxon>Rhizoctonia</taxon>
    </lineage>
</organism>
<dbReference type="PANTHER" id="PTHR44051">
    <property type="entry name" value="GLUTATHIONE S-TRANSFERASE-RELATED"/>
    <property type="match status" value="1"/>
</dbReference>
<evidence type="ECO:0000256" key="2">
    <source>
        <dbReference type="ARBA" id="ARBA00012452"/>
    </source>
</evidence>
<gene>
    <name evidence="6" type="ORF">RDB_LOCUS29996</name>
</gene>
<dbReference type="Gene3D" id="1.20.1050.10">
    <property type="match status" value="1"/>
</dbReference>
<name>A0A8H3A1E4_9AGAM</name>
<dbReference type="PROSITE" id="PS50404">
    <property type="entry name" value="GST_NTER"/>
    <property type="match status" value="1"/>
</dbReference>
<dbReference type="Gene3D" id="3.40.30.10">
    <property type="entry name" value="Glutaredoxin"/>
    <property type="match status" value="1"/>
</dbReference>
<comment type="catalytic activity">
    <reaction evidence="4">
        <text>RX + glutathione = an S-substituted glutathione + a halide anion + H(+)</text>
        <dbReference type="Rhea" id="RHEA:16437"/>
        <dbReference type="ChEBI" id="CHEBI:15378"/>
        <dbReference type="ChEBI" id="CHEBI:16042"/>
        <dbReference type="ChEBI" id="CHEBI:17792"/>
        <dbReference type="ChEBI" id="CHEBI:57925"/>
        <dbReference type="ChEBI" id="CHEBI:90779"/>
        <dbReference type="EC" id="2.5.1.18"/>
    </reaction>
</comment>
<comment type="similarity">
    <text evidence="1">Belongs to the GST superfamily.</text>
</comment>
<proteinExistence type="inferred from homology"/>
<evidence type="ECO:0000256" key="4">
    <source>
        <dbReference type="ARBA" id="ARBA00047960"/>
    </source>
</evidence>
<evidence type="ECO:0000256" key="1">
    <source>
        <dbReference type="ARBA" id="ARBA00007409"/>
    </source>
</evidence>
<sequence length="245" mass="27903">MTEPTVPPSTIVVHHLNNSRSQRILWLLEELEIPYEIKKWERTPEMVAPAELKKVHPLGGSPVIQDGDLVLAESGAIVEYLITKYGNGRFSPSEGGWTDNLYYTHYAEGTLMPYLVNLLVFSIIPDRSPLIIRPILRMAFNGIISQMVGPRLKLNSKMIEDHLAKNPGRFFAGGEKLTSADFQMVFPLEAWLNRGSELAPLGEHTRKFVETVHARPWKKEENTHMPKAKYSWSETIARQKQLVEM</sequence>
<reference evidence="6" key="1">
    <citation type="submission" date="2021-01" db="EMBL/GenBank/DDBJ databases">
        <authorList>
            <person name="Kaushik A."/>
        </authorList>
    </citation>
    <scope>NUCLEOTIDE SEQUENCE</scope>
    <source>
        <strain evidence="6">AG1-1C</strain>
    </source>
</reference>
<dbReference type="Pfam" id="PF02798">
    <property type="entry name" value="GST_N"/>
    <property type="match status" value="1"/>
</dbReference>
<evidence type="ECO:0000259" key="5">
    <source>
        <dbReference type="PROSITE" id="PS50404"/>
    </source>
</evidence>
<dbReference type="InterPro" id="IPR004045">
    <property type="entry name" value="Glutathione_S-Trfase_N"/>
</dbReference>
<dbReference type="EC" id="2.5.1.18" evidence="2"/>
<dbReference type="EMBL" id="CAJMWS010000189">
    <property type="protein sequence ID" value="CAE6376957.1"/>
    <property type="molecule type" value="Genomic_DNA"/>
</dbReference>
<dbReference type="GO" id="GO:0005737">
    <property type="term" value="C:cytoplasm"/>
    <property type="evidence" value="ECO:0007669"/>
    <property type="project" value="UniProtKB-ARBA"/>
</dbReference>
<dbReference type="InterPro" id="IPR036249">
    <property type="entry name" value="Thioredoxin-like_sf"/>
</dbReference>
<keyword evidence="3" id="KW-0808">Transferase</keyword>
<dbReference type="InterPro" id="IPR040079">
    <property type="entry name" value="Glutathione_S-Trfase"/>
</dbReference>
<comment type="caution">
    <text evidence="6">The sequence shown here is derived from an EMBL/GenBank/DDBJ whole genome shotgun (WGS) entry which is preliminary data.</text>
</comment>
<protein>
    <recommendedName>
        <fullName evidence="2">glutathione transferase</fullName>
        <ecNumber evidence="2">2.5.1.18</ecNumber>
    </recommendedName>
</protein>
<accession>A0A8H3A1E4</accession>